<dbReference type="PROSITE" id="PS51375">
    <property type="entry name" value="PPR"/>
    <property type="match status" value="1"/>
</dbReference>
<sequence>MPGRMVSVWFIIEKSVAIFFNENVSYNICEAVDGQSKKKKKKHKEPVQHSPTLLLYRPARRCRRPLAVTVVPPWPPCSILKNLSSQSPTLLLHRPARRCRLLLRCPARRRRRPLAIAVVPPWPPCSISSPKGFVEESKLQYLCALDMPDEALCLFKHFTQQSMVFVDGVSFNIAIDAAYKLGKLDDAMWLLEEMKNRKIKPLVFQAQAGFQGQGIQPNVGQDEGVQTEGVHDGLIQDDMGKSGVDNVGQLHTTQQTLALHKLNSLNTHHDVVLKKFRNLLKMKIRKAV</sequence>
<proteinExistence type="predicted"/>
<reference evidence="3" key="1">
    <citation type="submission" date="2023-04" db="EMBL/GenBank/DDBJ databases">
        <authorList>
            <person name="Vijverberg K."/>
            <person name="Xiong W."/>
            <person name="Schranz E."/>
        </authorList>
    </citation>
    <scope>NUCLEOTIDE SEQUENCE</scope>
</reference>
<dbReference type="InterPro" id="IPR011990">
    <property type="entry name" value="TPR-like_helical_dom_sf"/>
</dbReference>
<keyword evidence="1" id="KW-0677">Repeat</keyword>
<dbReference type="Gene3D" id="1.25.40.10">
    <property type="entry name" value="Tetratricopeptide repeat domain"/>
    <property type="match status" value="1"/>
</dbReference>
<dbReference type="EMBL" id="OX465085">
    <property type="protein sequence ID" value="CAI9303886.1"/>
    <property type="molecule type" value="Genomic_DNA"/>
</dbReference>
<dbReference type="Proteomes" id="UP001177003">
    <property type="component" value="Chromosome 9"/>
</dbReference>
<evidence type="ECO:0000256" key="1">
    <source>
        <dbReference type="ARBA" id="ARBA00022737"/>
    </source>
</evidence>
<gene>
    <name evidence="3" type="ORF">LSALG_LOCUS42298</name>
</gene>
<evidence type="ECO:0000313" key="4">
    <source>
        <dbReference type="Proteomes" id="UP001177003"/>
    </source>
</evidence>
<keyword evidence="4" id="KW-1185">Reference proteome</keyword>
<name>A0AA36A4X9_LACSI</name>
<dbReference type="NCBIfam" id="TIGR00756">
    <property type="entry name" value="PPR"/>
    <property type="match status" value="1"/>
</dbReference>
<dbReference type="Pfam" id="PF01535">
    <property type="entry name" value="PPR"/>
    <property type="match status" value="1"/>
</dbReference>
<organism evidence="3 4">
    <name type="scientific">Lactuca saligna</name>
    <name type="common">Willowleaf lettuce</name>
    <dbReference type="NCBI Taxonomy" id="75948"/>
    <lineage>
        <taxon>Eukaryota</taxon>
        <taxon>Viridiplantae</taxon>
        <taxon>Streptophyta</taxon>
        <taxon>Embryophyta</taxon>
        <taxon>Tracheophyta</taxon>
        <taxon>Spermatophyta</taxon>
        <taxon>Magnoliopsida</taxon>
        <taxon>eudicotyledons</taxon>
        <taxon>Gunneridae</taxon>
        <taxon>Pentapetalae</taxon>
        <taxon>asterids</taxon>
        <taxon>campanulids</taxon>
        <taxon>Asterales</taxon>
        <taxon>Asteraceae</taxon>
        <taxon>Cichorioideae</taxon>
        <taxon>Cichorieae</taxon>
        <taxon>Lactucinae</taxon>
        <taxon>Lactuca</taxon>
    </lineage>
</organism>
<evidence type="ECO:0000256" key="2">
    <source>
        <dbReference type="PROSITE-ProRule" id="PRU00708"/>
    </source>
</evidence>
<protein>
    <recommendedName>
        <fullName evidence="5">Pentatricopeptide repeat-containing protein</fullName>
    </recommendedName>
</protein>
<evidence type="ECO:0008006" key="5">
    <source>
        <dbReference type="Google" id="ProtNLM"/>
    </source>
</evidence>
<feature type="repeat" description="PPR" evidence="2">
    <location>
        <begin position="167"/>
        <end position="201"/>
    </location>
</feature>
<dbReference type="AlphaFoldDB" id="A0AA36A4X9"/>
<accession>A0AA36A4X9</accession>
<dbReference type="InterPro" id="IPR002885">
    <property type="entry name" value="PPR_rpt"/>
</dbReference>
<evidence type="ECO:0000313" key="3">
    <source>
        <dbReference type="EMBL" id="CAI9303886.1"/>
    </source>
</evidence>